<feature type="region of interest" description="Disordered" evidence="1">
    <location>
        <begin position="309"/>
        <end position="341"/>
    </location>
</feature>
<proteinExistence type="predicted"/>
<keyword evidence="3" id="KW-1185">Reference proteome</keyword>
<evidence type="ECO:0000256" key="1">
    <source>
        <dbReference type="SAM" id="MobiDB-lite"/>
    </source>
</evidence>
<protein>
    <submittedName>
        <fullName evidence="2">Uncharacterized protein</fullName>
    </submittedName>
</protein>
<dbReference type="Proteomes" id="UP000032336">
    <property type="component" value="Unassembled WGS sequence"/>
</dbReference>
<name>A0A0D8FYV4_9ACTN</name>
<gene>
    <name evidence="2" type="ORF">FEAC_02990</name>
</gene>
<comment type="caution">
    <text evidence="2">The sequence shown here is derived from an EMBL/GenBank/DDBJ whole genome shotgun (WGS) entry which is preliminary data.</text>
</comment>
<evidence type="ECO:0000313" key="2">
    <source>
        <dbReference type="EMBL" id="KJE77927.1"/>
    </source>
</evidence>
<evidence type="ECO:0000313" key="3">
    <source>
        <dbReference type="Proteomes" id="UP000032336"/>
    </source>
</evidence>
<accession>A0A0D8FYV4</accession>
<sequence length="341" mass="33772">MLGASKITMIFRMSKSIRIPAPDPSDTSPAVTHVPGTSGPSRALVAGVALGAAALGLAACGPAGAGVAYVTSPAVSASSPSASAVAGGRYTKIVAMSGLQVSPPTTSATSEHLGLTWAQAATAFAATSAVQGSHAQAILGYGLVTLSGSTLPGGTSPLDRRGAWVGITWGETTSCPAAAVPPAGSSTSRASYHQIFTAVVIYGQGGDGAIVYTSRGTPSCGGPQTGPTVTAAREVLSMPWQQTTPLHNGSVRVSYQAPSCATLFSTASSGNMGVGKYILTVEATEPFDHASCPTTTHTTSIRLFPSPVPPGAPAVPSHTTLGHGPTGPVSVLQTGRIAGGP</sequence>
<dbReference type="EMBL" id="JXUW01000002">
    <property type="protein sequence ID" value="KJE77927.1"/>
    <property type="molecule type" value="Genomic_DNA"/>
</dbReference>
<dbReference type="AlphaFoldDB" id="A0A0D8FYV4"/>
<organism evidence="2 3">
    <name type="scientific">Ferrimicrobium acidiphilum DSM 19497</name>
    <dbReference type="NCBI Taxonomy" id="1121877"/>
    <lineage>
        <taxon>Bacteria</taxon>
        <taxon>Bacillati</taxon>
        <taxon>Actinomycetota</taxon>
        <taxon>Acidimicrobiia</taxon>
        <taxon>Acidimicrobiales</taxon>
        <taxon>Acidimicrobiaceae</taxon>
        <taxon>Ferrimicrobium</taxon>
    </lineage>
</organism>
<reference evidence="2 3" key="1">
    <citation type="submission" date="2015-01" db="EMBL/GenBank/DDBJ databases">
        <title>Draft genome of the acidophilic iron oxidizer Ferrimicrobium acidiphilum strain T23.</title>
        <authorList>
            <person name="Poehlein A."/>
            <person name="Eisen S."/>
            <person name="Schloemann M."/>
            <person name="Johnson B.D."/>
            <person name="Daniel R."/>
            <person name="Muehling M."/>
        </authorList>
    </citation>
    <scope>NUCLEOTIDE SEQUENCE [LARGE SCALE GENOMIC DNA]</scope>
    <source>
        <strain evidence="2 3">T23</strain>
    </source>
</reference>